<reference evidence="3 4" key="1">
    <citation type="submission" date="2023-09" db="EMBL/GenBank/DDBJ databases">
        <title>The genome sequence of Streptomyces anthocyanicus.</title>
        <authorList>
            <person name="Mo P."/>
        </authorList>
    </citation>
    <scope>NUCLEOTIDE SEQUENCE [LARGE SCALE GENOMIC DNA]</scope>
    <source>
        <strain evidence="3 4">JCM 4387</strain>
    </source>
</reference>
<evidence type="ECO:0000313" key="3">
    <source>
        <dbReference type="EMBL" id="WND21322.1"/>
    </source>
</evidence>
<feature type="region of interest" description="Disordered" evidence="1">
    <location>
        <begin position="1"/>
        <end position="22"/>
    </location>
</feature>
<evidence type="ECO:0000256" key="1">
    <source>
        <dbReference type="SAM" id="MobiDB-lite"/>
    </source>
</evidence>
<dbReference type="Pfam" id="PF19136">
    <property type="entry name" value="DUF5819"/>
    <property type="match status" value="1"/>
</dbReference>
<dbReference type="Proteomes" id="UP001249394">
    <property type="component" value="Chromosome"/>
</dbReference>
<feature type="compositionally biased region" description="Polar residues" evidence="1">
    <location>
        <begin position="1"/>
        <end position="10"/>
    </location>
</feature>
<name>A0ABY9UKG2_STRVL</name>
<dbReference type="EMBL" id="CP134213">
    <property type="protein sequence ID" value="WND21322.1"/>
    <property type="molecule type" value="Genomic_DNA"/>
</dbReference>
<protein>
    <submittedName>
        <fullName evidence="3">DUF5819 family protein</fullName>
    </submittedName>
</protein>
<keyword evidence="4" id="KW-1185">Reference proteome</keyword>
<keyword evidence="2" id="KW-0472">Membrane</keyword>
<keyword evidence="2" id="KW-1133">Transmembrane helix</keyword>
<feature type="transmembrane region" description="Helical" evidence="2">
    <location>
        <begin position="29"/>
        <end position="57"/>
    </location>
</feature>
<gene>
    <name evidence="3" type="ORF">RI060_30045</name>
</gene>
<evidence type="ECO:0000313" key="4">
    <source>
        <dbReference type="Proteomes" id="UP001249394"/>
    </source>
</evidence>
<proteinExistence type="predicted"/>
<keyword evidence="2" id="KW-0812">Transmembrane</keyword>
<sequence>MEPSTGTPTTLPHPRSAEDDGAAPCWSPWAVGTLVATGLLLVGAVVFHIAMVFLSLAPSNAVTTRHREVVNAYVQPEFGQDWRLFAPNPQQRNESVGVRLRTARAGGTPAVSGWVNVTAEDIETIRGNPAPSHAHQNMLRRAWDGYVNSHSPKERPQRGRLSELSSTYLKRVVLQRIGREWQGRPIVGLQVAGRFTAVPPPSWTRRQTPDTTTYRVLPWWPVTDQDHREL</sequence>
<organism evidence="3 4">
    <name type="scientific">Streptomyces violaceus</name>
    <name type="common">Streptomyces venezuelae</name>
    <dbReference type="NCBI Taxonomy" id="1936"/>
    <lineage>
        <taxon>Bacteria</taxon>
        <taxon>Bacillati</taxon>
        <taxon>Actinomycetota</taxon>
        <taxon>Actinomycetes</taxon>
        <taxon>Kitasatosporales</taxon>
        <taxon>Streptomycetaceae</taxon>
        <taxon>Streptomyces</taxon>
    </lineage>
</organism>
<dbReference type="InterPro" id="IPR043857">
    <property type="entry name" value="DUF5819"/>
</dbReference>
<accession>A0ABY9UKG2</accession>
<evidence type="ECO:0000256" key="2">
    <source>
        <dbReference type="SAM" id="Phobius"/>
    </source>
</evidence>